<comment type="similarity">
    <text evidence="1">Belongs to the thioesterase PaaI family.</text>
</comment>
<dbReference type="Pfam" id="PF03061">
    <property type="entry name" value="4HBT"/>
    <property type="match status" value="1"/>
</dbReference>
<dbReference type="InterPro" id="IPR003736">
    <property type="entry name" value="PAAI_dom"/>
</dbReference>
<dbReference type="NCBIfam" id="TIGR00369">
    <property type="entry name" value="unchar_dom_1"/>
    <property type="match status" value="1"/>
</dbReference>
<dbReference type="CDD" id="cd03443">
    <property type="entry name" value="PaaI_thioesterase"/>
    <property type="match status" value="1"/>
</dbReference>
<dbReference type="PANTHER" id="PTHR21660:SF1">
    <property type="entry name" value="ACYL-COENZYME A THIOESTERASE 13"/>
    <property type="match status" value="1"/>
</dbReference>
<dbReference type="PANTHER" id="PTHR21660">
    <property type="entry name" value="THIOESTERASE SUPERFAMILY MEMBER-RELATED"/>
    <property type="match status" value="1"/>
</dbReference>
<dbReference type="Gene3D" id="3.10.129.10">
    <property type="entry name" value="Hotdog Thioesterase"/>
    <property type="match status" value="1"/>
</dbReference>
<dbReference type="InterPro" id="IPR006683">
    <property type="entry name" value="Thioestr_dom"/>
</dbReference>
<evidence type="ECO:0000259" key="3">
    <source>
        <dbReference type="Pfam" id="PF03061"/>
    </source>
</evidence>
<accession>A0A6I8LV86</accession>
<dbReference type="InterPro" id="IPR039298">
    <property type="entry name" value="ACOT13"/>
</dbReference>
<dbReference type="InterPro" id="IPR029069">
    <property type="entry name" value="HotDog_dom_sf"/>
</dbReference>
<evidence type="ECO:0000313" key="5">
    <source>
        <dbReference type="Proteomes" id="UP000399805"/>
    </source>
</evidence>
<keyword evidence="5" id="KW-1185">Reference proteome</keyword>
<dbReference type="EMBL" id="CABVGP010000002">
    <property type="protein sequence ID" value="VVJ21050.1"/>
    <property type="molecule type" value="Genomic_DNA"/>
</dbReference>
<protein>
    <submittedName>
        <fullName evidence="4">Thioesterase</fullName>
    </submittedName>
</protein>
<dbReference type="Proteomes" id="UP000399805">
    <property type="component" value="Unassembled WGS sequence"/>
</dbReference>
<feature type="domain" description="Thioesterase" evidence="3">
    <location>
        <begin position="80"/>
        <end position="157"/>
    </location>
</feature>
<gene>
    <name evidence="4" type="ORF">AA23TX_06071</name>
</gene>
<dbReference type="SUPFAM" id="SSF54637">
    <property type="entry name" value="Thioesterase/thiol ester dehydrase-isomerase"/>
    <property type="match status" value="1"/>
</dbReference>
<evidence type="ECO:0000256" key="1">
    <source>
        <dbReference type="ARBA" id="ARBA00008324"/>
    </source>
</evidence>
<proteinExistence type="inferred from homology"/>
<dbReference type="AlphaFoldDB" id="A0A6I8LV86"/>
<keyword evidence="2" id="KW-0378">Hydrolase</keyword>
<evidence type="ECO:0000313" key="4">
    <source>
        <dbReference type="EMBL" id="VVJ21050.1"/>
    </source>
</evidence>
<reference evidence="4 5" key="1">
    <citation type="submission" date="2019-09" db="EMBL/GenBank/DDBJ databases">
        <authorList>
            <person name="Leyn A S."/>
        </authorList>
    </citation>
    <scope>NUCLEOTIDE SEQUENCE [LARGE SCALE GENOMIC DNA]</scope>
    <source>
        <strain evidence="4">AA231_1</strain>
    </source>
</reference>
<sequence>MTDVAAGAQTRSKTITWQDPLPTARLGATMTGFEYLTAIAEGRIPGPPIAAHFGMRWTHIGHGEVVAVIEPDESLYNPIGMVHGGVAATMLDSVVGCAVHTTLPAGVGYSSVELKVSYLRAIHAGRGEIRATGRVVKEGSRIAFAEGEIRDAEGKLLATASGTCVITRPAAA</sequence>
<name>A0A6I8LV86_9PSEU</name>
<organism evidence="4 5">
    <name type="scientific">Amycolatopsis camponoti</name>
    <dbReference type="NCBI Taxonomy" id="2606593"/>
    <lineage>
        <taxon>Bacteria</taxon>
        <taxon>Bacillati</taxon>
        <taxon>Actinomycetota</taxon>
        <taxon>Actinomycetes</taxon>
        <taxon>Pseudonocardiales</taxon>
        <taxon>Pseudonocardiaceae</taxon>
        <taxon>Amycolatopsis</taxon>
    </lineage>
</organism>
<dbReference type="GO" id="GO:0047617">
    <property type="term" value="F:fatty acyl-CoA hydrolase activity"/>
    <property type="evidence" value="ECO:0007669"/>
    <property type="project" value="InterPro"/>
</dbReference>
<dbReference type="RefSeq" id="WP_155546055.1">
    <property type="nucleotide sequence ID" value="NZ_CABVGP010000002.1"/>
</dbReference>
<evidence type="ECO:0000256" key="2">
    <source>
        <dbReference type="ARBA" id="ARBA00022801"/>
    </source>
</evidence>